<keyword evidence="1" id="KW-1133">Transmembrane helix</keyword>
<name>G0TWN3_TRYVY</name>
<organism evidence="2">
    <name type="scientific">Trypanosoma vivax (strain Y486)</name>
    <dbReference type="NCBI Taxonomy" id="1055687"/>
    <lineage>
        <taxon>Eukaryota</taxon>
        <taxon>Discoba</taxon>
        <taxon>Euglenozoa</taxon>
        <taxon>Kinetoplastea</taxon>
        <taxon>Metakinetoplastina</taxon>
        <taxon>Trypanosomatida</taxon>
        <taxon>Trypanosomatidae</taxon>
        <taxon>Trypanosoma</taxon>
        <taxon>Duttonella</taxon>
    </lineage>
</organism>
<feature type="transmembrane region" description="Helical" evidence="1">
    <location>
        <begin position="100"/>
        <end position="127"/>
    </location>
</feature>
<proteinExistence type="predicted"/>
<sequence length="130" mass="15392">MGASRTLVGCVRIHCSNSYFRCLESLSRTGCVTATFLYTLHVHNRRREKKYYLERSSVWDCFIHANIVLRLHLVLKWVTVGRSVLFIFLPVWSLSPASKIIIITLFLKIPYSMINSFFFFFFFFFFIPDM</sequence>
<feature type="transmembrane region" description="Helical" evidence="1">
    <location>
        <begin position="73"/>
        <end position="94"/>
    </location>
</feature>
<reference evidence="2" key="1">
    <citation type="journal article" date="2012" name="Proc. Natl. Acad. Sci. U.S.A.">
        <title>Antigenic diversity is generated by distinct evolutionary mechanisms in African trypanosome species.</title>
        <authorList>
            <person name="Jackson A.P."/>
            <person name="Berry A."/>
            <person name="Aslett M."/>
            <person name="Allison H.C."/>
            <person name="Burton P."/>
            <person name="Vavrova-Anderson J."/>
            <person name="Brown R."/>
            <person name="Browne H."/>
            <person name="Corton N."/>
            <person name="Hauser H."/>
            <person name="Gamble J."/>
            <person name="Gilderthorp R."/>
            <person name="Marcello L."/>
            <person name="McQuillan J."/>
            <person name="Otto T.D."/>
            <person name="Quail M.A."/>
            <person name="Sanders M.J."/>
            <person name="van Tonder A."/>
            <person name="Ginger M.L."/>
            <person name="Field M.C."/>
            <person name="Barry J.D."/>
            <person name="Hertz-Fowler C."/>
            <person name="Berriman M."/>
        </authorList>
    </citation>
    <scope>NUCLEOTIDE SEQUENCE</scope>
    <source>
        <strain evidence="2">Y486</strain>
    </source>
</reference>
<keyword evidence="1" id="KW-0812">Transmembrane</keyword>
<evidence type="ECO:0000313" key="2">
    <source>
        <dbReference type="EMBL" id="CCC48371.1"/>
    </source>
</evidence>
<dbReference type="VEuPathDB" id="TriTrypDB:TvY486_0601620"/>
<evidence type="ECO:0000256" key="1">
    <source>
        <dbReference type="SAM" id="Phobius"/>
    </source>
</evidence>
<dbReference type="AlphaFoldDB" id="G0TWN3"/>
<keyword evidence="1" id="KW-0472">Membrane</keyword>
<accession>G0TWN3</accession>
<gene>
    <name evidence="2" type="ORF">TVY486_0601620</name>
</gene>
<protein>
    <submittedName>
        <fullName evidence="2">Uncharacterized protein</fullName>
    </submittedName>
</protein>
<dbReference type="EMBL" id="HE573022">
    <property type="protein sequence ID" value="CCC48371.1"/>
    <property type="molecule type" value="Genomic_DNA"/>
</dbReference>